<keyword evidence="3" id="KW-0411">Iron-sulfur</keyword>
<evidence type="ECO:0000313" key="5">
    <source>
        <dbReference type="EMBL" id="CRH04521.1"/>
    </source>
</evidence>
<proteinExistence type="predicted"/>
<feature type="domain" description="4Fe-4S ferredoxin-type" evidence="4">
    <location>
        <begin position="226"/>
        <end position="258"/>
    </location>
</feature>
<dbReference type="PANTHER" id="PTHR40447:SF1">
    <property type="entry name" value="ANAEROBIC SULFITE REDUCTASE SUBUNIT A"/>
    <property type="match status" value="1"/>
</dbReference>
<keyword evidence="1" id="KW-0479">Metal-binding</keyword>
<accession>A0A1S7LEY4</accession>
<feature type="domain" description="4Fe-4S ferredoxin-type" evidence="4">
    <location>
        <begin position="307"/>
        <end position="339"/>
    </location>
</feature>
<dbReference type="EMBL" id="LO017727">
    <property type="protein sequence ID" value="CRH04521.1"/>
    <property type="molecule type" value="Genomic_DNA"/>
</dbReference>
<evidence type="ECO:0000259" key="4">
    <source>
        <dbReference type="PROSITE" id="PS51379"/>
    </source>
</evidence>
<dbReference type="InterPro" id="IPR017900">
    <property type="entry name" value="4Fe4S_Fe_S_CS"/>
</dbReference>
<keyword evidence="2" id="KW-0408">Iron</keyword>
<sequence length="357" mass="40760">METFILQKASLSPFLAACETARRVHIPVETEPNHTIFRPLAECEVEDGLYPVALSYLRTALPPKKYFFPPEEVLYRFDAEGYHAEQPELPPMILFGLHPCDLHGLGIIDHFFTRDHPDRTFHQRRRQAWLIGLGCMPDAHCFCQSLGTDHIDTLYDLFLWDLGDRFYVMVRTEEGHDMLHLARQLFSDVTSADQHDYLKLLKQRREAFALKMPISDLPQVLEVKQDCSVWDRLGSACFTCGACSMVCPTCTCYSLFDRVDLSGTCGERCRRWSSCLFRDFDRGAGDHHFRRQRGDRVKNRYYHKEHGYVNGFGQPSCTGCGRCIEACPAGIDVVSVFTQVRSACGGPDEDGQQEVKS</sequence>
<dbReference type="GO" id="GO:0046872">
    <property type="term" value="F:metal ion binding"/>
    <property type="evidence" value="ECO:0007669"/>
    <property type="project" value="UniProtKB-KW"/>
</dbReference>
<dbReference type="Pfam" id="PF17179">
    <property type="entry name" value="Fer4_22"/>
    <property type="match status" value="1"/>
</dbReference>
<name>A0A1S7LEY4_MAGMO</name>
<dbReference type="SUPFAM" id="SSF46548">
    <property type="entry name" value="alpha-helical ferredoxin"/>
    <property type="match status" value="1"/>
</dbReference>
<organism evidence="5">
    <name type="scientific">Magnetococcus massalia (strain MO-1)</name>
    <dbReference type="NCBI Taxonomy" id="451514"/>
    <lineage>
        <taxon>Bacteria</taxon>
        <taxon>Pseudomonadati</taxon>
        <taxon>Pseudomonadota</taxon>
        <taxon>Magnetococcia</taxon>
        <taxon>Magnetococcales</taxon>
        <taxon>Magnetococcaceae</taxon>
        <taxon>Magnetococcus</taxon>
    </lineage>
</organism>
<dbReference type="PANTHER" id="PTHR40447">
    <property type="entry name" value="ANAEROBIC SULFITE REDUCTASE SUBUNIT A"/>
    <property type="match status" value="1"/>
</dbReference>
<dbReference type="PROSITE" id="PS00198">
    <property type="entry name" value="4FE4S_FER_1"/>
    <property type="match status" value="1"/>
</dbReference>
<dbReference type="PROSITE" id="PS51379">
    <property type="entry name" value="4FE4S_FER_2"/>
    <property type="match status" value="2"/>
</dbReference>
<gene>
    <name evidence="5" type="ORF">MAGMO_0308</name>
</gene>
<evidence type="ECO:0000256" key="1">
    <source>
        <dbReference type="ARBA" id="ARBA00022723"/>
    </source>
</evidence>
<dbReference type="AlphaFoldDB" id="A0A1S7LEY4"/>
<protein>
    <submittedName>
        <fullName evidence="5">Putative 4Fe-4S ferredoxin, iron-sulfur binding domain protein</fullName>
    </submittedName>
</protein>
<dbReference type="InterPro" id="IPR017896">
    <property type="entry name" value="4Fe4S_Fe-S-bd"/>
</dbReference>
<evidence type="ECO:0000256" key="3">
    <source>
        <dbReference type="ARBA" id="ARBA00023014"/>
    </source>
</evidence>
<reference evidence="5" key="1">
    <citation type="submission" date="2015-04" db="EMBL/GenBank/DDBJ databases">
        <authorList>
            <person name="Syromyatnikov M.Y."/>
            <person name="Popov V.N."/>
        </authorList>
    </citation>
    <scope>NUCLEOTIDE SEQUENCE</scope>
    <source>
        <strain evidence="5">MO-1</strain>
    </source>
</reference>
<dbReference type="GO" id="GO:0051536">
    <property type="term" value="F:iron-sulfur cluster binding"/>
    <property type="evidence" value="ECO:0007669"/>
    <property type="project" value="UniProtKB-KW"/>
</dbReference>
<evidence type="ECO:0000256" key="2">
    <source>
        <dbReference type="ARBA" id="ARBA00023004"/>
    </source>
</evidence>